<dbReference type="CTD" id="9824"/>
<dbReference type="SUPFAM" id="SSF48350">
    <property type="entry name" value="GTPase activation domain, GAP"/>
    <property type="match status" value="1"/>
</dbReference>
<dbReference type="Ensembl" id="ENSCSAT00000004915.1">
    <property type="protein sequence ID" value="ENSCSAP00000003154.1"/>
    <property type="gene ID" value="ENSCSAG00000006867.1"/>
</dbReference>
<dbReference type="SMART" id="SM00324">
    <property type="entry name" value="RhoGAP"/>
    <property type="match status" value="1"/>
</dbReference>
<proteinExistence type="predicted"/>
<feature type="region of interest" description="Disordered" evidence="8">
    <location>
        <begin position="568"/>
        <end position="589"/>
    </location>
</feature>
<sequence>MWDQRLVRLALLQHLRAFYGIKVKGVRGQCDRRRHETAATEIGGKIFGVPFNALPHSAVPEYGHIPSFLVDACTSLEEHIHTEGLFRKSGSVIRLKALKNKLDSGEGCLSSAPPCDVAGLLKQFFRELPEPILPADLHEALLKAQQLGTEEKNKATLLLSCLLADHTVHVLRYFFNFLRNVSLRSSENKMDSSNLAVIFAPNLLQTNEGHEKMSSNTEKKLRLQAAVVQTLIDYASDIGCVPDFILEKIPAMLGIDGLCATPSLEGFEEGEYETPGEYKRKRRQSVGDFVSGALNKFKSNRTPSITPQQERIAQLSVSPVILTPNAKRKLPVDSSHGFSSKKRKSIKHNFNFELLPSNLFNSSSTPVSVHIDTNSEGSSQSSLSPVPSGGNHLITAGAPRRSKRIASKKVCRVESGKAGCFSPKLSHKEKVRRSLRLKFNLGKNGRDVNGCSGVSRYESVGQRLANQQSLKNRIESVKTGLLFSPDVDEKLPKKGSQKISKSEENLLTPERLVGTNYRMSWTGPNNSSFQEVDTNEASSMVENLEVENSLEPDVMVEKSPATSCELIPSNLNSKHNSNITSSPLSGDENNVTKETLVKVQKAFSESGSNLHALMNHRQSSVPNVGKVKLTEPSYLEDSPVENLFETNDLTVVESKEKYEHHTGKGEKWFSERDFSPLKTQTFDREATIKCYSTQMKMEHEKDIHSNMPKDYLSKEEFPSDEQIKKQQSPKDKLNNKLKENENVIEGNLPKRAAHSKDKTRASFSQQSTCVITNLSKPRPVRIAKQQPLETCETTVSESLQMTEHRKVSDHIQWFNKLSLNEPNRTKVKSPLKFQRTPVRQSVRRINSLLEYSRQPIGHKLASLGDTASPLVKSVSCDGALSSCMESTSNDSSVSCIESGPKERKSMSCEESNIDAISKSSVELPSKSFLKMKKHPDSVNASLGSTTVCKQKMLSDGQVKLPLDDLTNHDILKPVVNNNIGISSGINNRVLRRPSERERAWYKGSPKHPIGKTQLLPTSKPVDL</sequence>
<dbReference type="Gene3D" id="1.10.555.10">
    <property type="entry name" value="Rho GTPase activation protein"/>
    <property type="match status" value="1"/>
</dbReference>
<dbReference type="OMA" id="RQPIRHK"/>
<dbReference type="GeneID" id="103245928"/>
<feature type="domain" description="Rho-GAP" evidence="9">
    <location>
        <begin position="63"/>
        <end position="236"/>
    </location>
</feature>
<evidence type="ECO:0000256" key="1">
    <source>
        <dbReference type="ARBA" id="ARBA00004123"/>
    </source>
</evidence>
<dbReference type="EMBL" id="AQIB01116474">
    <property type="status" value="NOT_ANNOTATED_CDS"/>
    <property type="molecule type" value="Genomic_DNA"/>
</dbReference>
<keyword evidence="11" id="KW-1185">Reference proteome</keyword>
<dbReference type="PANTHER" id="PTHR15670:SF4">
    <property type="entry name" value="RHO GTPASE-ACTIVATING PROTEIN 11A"/>
    <property type="match status" value="1"/>
</dbReference>
<evidence type="ECO:0000256" key="7">
    <source>
        <dbReference type="ARBA" id="ARBA00079128"/>
    </source>
</evidence>
<dbReference type="InterPro" id="IPR042869">
    <property type="entry name" value="ARHGAP11A/B"/>
</dbReference>
<evidence type="ECO:0000256" key="4">
    <source>
        <dbReference type="ARBA" id="ARBA00023242"/>
    </source>
</evidence>
<feature type="region of interest" description="Disordered" evidence="8">
    <location>
        <begin position="365"/>
        <end position="401"/>
    </location>
</feature>
<evidence type="ECO:0000313" key="10">
    <source>
        <dbReference type="Ensembl" id="ENSCSAP00000003154.1"/>
    </source>
</evidence>
<evidence type="ECO:0000256" key="5">
    <source>
        <dbReference type="ARBA" id="ARBA00055252"/>
    </source>
</evidence>
<gene>
    <name evidence="10" type="primary">ARHGAP11A</name>
</gene>
<keyword evidence="4" id="KW-0539">Nucleus</keyword>
<dbReference type="AlphaFoldDB" id="A0A0D9R3G5"/>
<dbReference type="CDD" id="cd04394">
    <property type="entry name" value="RhoGAP-ARHGAP11A"/>
    <property type="match status" value="1"/>
</dbReference>
<feature type="region of interest" description="Disordered" evidence="8">
    <location>
        <begin position="1000"/>
        <end position="1023"/>
    </location>
</feature>
<dbReference type="FunFam" id="1.10.555.10:FF:000042">
    <property type="entry name" value="rho GTPase-activating protein 11A isoform X1"/>
    <property type="match status" value="1"/>
</dbReference>
<feature type="compositionally biased region" description="Polar residues" evidence="8">
    <location>
        <begin position="365"/>
        <end position="374"/>
    </location>
</feature>
<evidence type="ECO:0000256" key="2">
    <source>
        <dbReference type="ARBA" id="ARBA00022468"/>
    </source>
</evidence>
<evidence type="ECO:0000259" key="9">
    <source>
        <dbReference type="SMART" id="SM00324"/>
    </source>
</evidence>
<dbReference type="InterPro" id="IPR000198">
    <property type="entry name" value="RhoGAP_dom"/>
</dbReference>
<evidence type="ECO:0000256" key="6">
    <source>
        <dbReference type="ARBA" id="ARBA00071528"/>
    </source>
</evidence>
<organism evidence="10 11">
    <name type="scientific">Chlorocebus sabaeus</name>
    <name type="common">Green monkey</name>
    <name type="synonym">Simia sabaea</name>
    <dbReference type="NCBI Taxonomy" id="60711"/>
    <lineage>
        <taxon>Eukaryota</taxon>
        <taxon>Metazoa</taxon>
        <taxon>Chordata</taxon>
        <taxon>Craniata</taxon>
        <taxon>Vertebrata</taxon>
        <taxon>Euteleostomi</taxon>
        <taxon>Mammalia</taxon>
        <taxon>Eutheria</taxon>
        <taxon>Euarchontoglires</taxon>
        <taxon>Primates</taxon>
        <taxon>Haplorrhini</taxon>
        <taxon>Catarrhini</taxon>
        <taxon>Cercopithecidae</taxon>
        <taxon>Cercopithecinae</taxon>
        <taxon>Chlorocebus</taxon>
    </lineage>
</organism>
<dbReference type="Pfam" id="PF00620">
    <property type="entry name" value="RhoGAP"/>
    <property type="match status" value="1"/>
</dbReference>
<comment type="function">
    <text evidence="5">GTPase activator for the Rho-type GTPases by converting them to an inactive GDP-bound state.</text>
</comment>
<dbReference type="GeneTree" id="ENSGT00940000155312"/>
<keyword evidence="2" id="KW-0343">GTPase activation</keyword>
<dbReference type="KEGG" id="csab:103245928"/>
<reference evidence="10" key="2">
    <citation type="submission" date="2025-08" db="UniProtKB">
        <authorList>
            <consortium name="Ensembl"/>
        </authorList>
    </citation>
    <scope>IDENTIFICATION</scope>
</reference>
<dbReference type="GO" id="GO:0005634">
    <property type="term" value="C:nucleus"/>
    <property type="evidence" value="ECO:0007669"/>
    <property type="project" value="UniProtKB-SubCell"/>
</dbReference>
<comment type="subcellular location">
    <subcellularLocation>
        <location evidence="1">Nucleus</location>
    </subcellularLocation>
</comment>
<dbReference type="BioGRID-ORCS" id="103245928">
    <property type="hits" value="0 hits in 9 CRISPR screens"/>
</dbReference>
<dbReference type="Bgee" id="ENSCSAG00000006867">
    <property type="expression patterns" value="Expressed in fibroblast and 1 other cell type or tissue"/>
</dbReference>
<dbReference type="STRING" id="60711.ENSCSAP00000003154"/>
<evidence type="ECO:0000313" key="11">
    <source>
        <dbReference type="Proteomes" id="UP000029965"/>
    </source>
</evidence>
<accession>A0A0D9R3G5</accession>
<feature type="compositionally biased region" description="Low complexity" evidence="8">
    <location>
        <begin position="375"/>
        <end position="390"/>
    </location>
</feature>
<dbReference type="EMBL" id="AQIB01116473">
    <property type="status" value="NOT_ANNOTATED_CDS"/>
    <property type="molecule type" value="Genomic_DNA"/>
</dbReference>
<evidence type="ECO:0000256" key="8">
    <source>
        <dbReference type="SAM" id="MobiDB-lite"/>
    </source>
</evidence>
<evidence type="ECO:0000256" key="3">
    <source>
        <dbReference type="ARBA" id="ARBA00022553"/>
    </source>
</evidence>
<name>A0A0D9R3G5_CHLSB</name>
<feature type="region of interest" description="Disordered" evidence="8">
    <location>
        <begin position="715"/>
        <end position="741"/>
    </location>
</feature>
<dbReference type="jPOST" id="A0A0D9R3G5"/>
<dbReference type="eggNOG" id="KOG2710">
    <property type="taxonomic scope" value="Eukaryota"/>
</dbReference>
<feature type="compositionally biased region" description="Polar residues" evidence="8">
    <location>
        <begin position="569"/>
        <end position="589"/>
    </location>
</feature>
<reference evidence="10 11" key="1">
    <citation type="submission" date="2014-03" db="EMBL/GenBank/DDBJ databases">
        <authorList>
            <person name="Warren W."/>
            <person name="Wilson R.K."/>
        </authorList>
    </citation>
    <scope>NUCLEOTIDE SEQUENCE</scope>
</reference>
<dbReference type="PANTHER" id="PTHR15670">
    <property type="entry name" value="RHO GTPASE ACTIVATING PROTEIN 11A"/>
    <property type="match status" value="1"/>
</dbReference>
<protein>
    <recommendedName>
        <fullName evidence="6">Rho GTPase-activating protein 11A</fullName>
    </recommendedName>
    <alternativeName>
        <fullName evidence="7">Rho-type GTPase-activating protein 11A</fullName>
    </alternativeName>
</protein>
<reference evidence="10" key="3">
    <citation type="submission" date="2025-09" db="UniProtKB">
        <authorList>
            <consortium name="Ensembl"/>
        </authorList>
    </citation>
    <scope>IDENTIFICATION</scope>
</reference>
<keyword evidence="3" id="KW-0597">Phosphoprotein</keyword>
<dbReference type="Proteomes" id="UP000029965">
    <property type="component" value="Chromosome 26"/>
</dbReference>
<dbReference type="GO" id="GO:0005096">
    <property type="term" value="F:GTPase activator activity"/>
    <property type="evidence" value="ECO:0007669"/>
    <property type="project" value="UniProtKB-KW"/>
</dbReference>
<dbReference type="GO" id="GO:0007165">
    <property type="term" value="P:signal transduction"/>
    <property type="evidence" value="ECO:0007669"/>
    <property type="project" value="InterPro"/>
</dbReference>
<dbReference type="InterPro" id="IPR008936">
    <property type="entry name" value="Rho_GTPase_activation_prot"/>
</dbReference>